<feature type="domain" description="AAA" evidence="1">
    <location>
        <begin position="8"/>
        <end position="188"/>
    </location>
</feature>
<dbReference type="OrthoDB" id="273969at2"/>
<evidence type="ECO:0000313" key="2">
    <source>
        <dbReference type="EMBL" id="QDT40321.1"/>
    </source>
</evidence>
<organism evidence="2 3">
    <name type="scientific">Gimesia alba</name>
    <dbReference type="NCBI Taxonomy" id="2527973"/>
    <lineage>
        <taxon>Bacteria</taxon>
        <taxon>Pseudomonadati</taxon>
        <taxon>Planctomycetota</taxon>
        <taxon>Planctomycetia</taxon>
        <taxon>Planctomycetales</taxon>
        <taxon>Planctomycetaceae</taxon>
        <taxon>Gimesia</taxon>
    </lineage>
</organism>
<dbReference type="EMBL" id="CP036269">
    <property type="protein sequence ID" value="QDT40321.1"/>
    <property type="molecule type" value="Genomic_DNA"/>
</dbReference>
<name>A0A517R8Z4_9PLAN</name>
<dbReference type="InterPro" id="IPR027417">
    <property type="entry name" value="P-loop_NTPase"/>
</dbReference>
<dbReference type="KEGG" id="gaz:Pan241w_03770"/>
<dbReference type="SUPFAM" id="SSF52540">
    <property type="entry name" value="P-loop containing nucleoside triphosphate hydrolases"/>
    <property type="match status" value="1"/>
</dbReference>
<dbReference type="Gene3D" id="3.40.50.300">
    <property type="entry name" value="P-loop containing nucleotide triphosphate hydrolases"/>
    <property type="match status" value="1"/>
</dbReference>
<keyword evidence="3" id="KW-1185">Reference proteome</keyword>
<proteinExistence type="predicted"/>
<dbReference type="InterPro" id="IPR050678">
    <property type="entry name" value="DNA_Partitioning_ATPase"/>
</dbReference>
<keyword evidence="2" id="KW-0378">Hydrolase</keyword>
<gene>
    <name evidence="2" type="ORF">Pan241w_03770</name>
</gene>
<dbReference type="RefSeq" id="WP_145210060.1">
    <property type="nucleotide sequence ID" value="NZ_CP036269.1"/>
</dbReference>
<dbReference type="InterPro" id="IPR025669">
    <property type="entry name" value="AAA_dom"/>
</dbReference>
<dbReference type="AlphaFoldDB" id="A0A517R8Z4"/>
<dbReference type="GO" id="GO:0016787">
    <property type="term" value="F:hydrolase activity"/>
    <property type="evidence" value="ECO:0007669"/>
    <property type="project" value="UniProtKB-KW"/>
</dbReference>
<dbReference type="Pfam" id="PF13614">
    <property type="entry name" value="AAA_31"/>
    <property type="match status" value="1"/>
</dbReference>
<sequence>MPSLKRAQAITVINLKGGVGKTHTTWLLAGNCEEQGRRVLAVDLDQQGNLTRNLMQGPDQNSSFGSAVLFDPTQDIDPTQIIQQSKFSYIDFIAANSALQPLDVASQKEWEQADLQFSLVDLVQQVQGDYDYILFDCPTKLSLTGFAALTASDFVIVPLEPADWGAQGVEKVTQAVDYVKQRHNSRLELLGYLISRIKPRRQYHQIYSDELRSRYGKKAFDIMIPDWAGYEQAVTHAVPVNLRRPNSKEARIAREFFAEVETRIRQAQSSKRRRRRRVSKNGLTAV</sequence>
<dbReference type="Proteomes" id="UP000317171">
    <property type="component" value="Chromosome"/>
</dbReference>
<protein>
    <submittedName>
        <fullName evidence="2">MinD/ParA/CobQ/CobA-like protein</fullName>
        <ecNumber evidence="2">3.6.-.-</ecNumber>
    </submittedName>
</protein>
<dbReference type="PANTHER" id="PTHR13696">
    <property type="entry name" value="P-LOOP CONTAINING NUCLEOSIDE TRIPHOSPHATE HYDROLASE"/>
    <property type="match status" value="1"/>
</dbReference>
<accession>A0A517R8Z4</accession>
<dbReference type="PANTHER" id="PTHR13696:SF99">
    <property type="entry name" value="COBYRINIC ACID AC-DIAMIDE SYNTHASE"/>
    <property type="match status" value="1"/>
</dbReference>
<evidence type="ECO:0000313" key="3">
    <source>
        <dbReference type="Proteomes" id="UP000317171"/>
    </source>
</evidence>
<dbReference type="EC" id="3.6.-.-" evidence="2"/>
<reference evidence="2 3" key="1">
    <citation type="submission" date="2019-02" db="EMBL/GenBank/DDBJ databases">
        <title>Deep-cultivation of Planctomycetes and their phenomic and genomic characterization uncovers novel biology.</title>
        <authorList>
            <person name="Wiegand S."/>
            <person name="Jogler M."/>
            <person name="Boedeker C."/>
            <person name="Pinto D."/>
            <person name="Vollmers J."/>
            <person name="Rivas-Marin E."/>
            <person name="Kohn T."/>
            <person name="Peeters S.H."/>
            <person name="Heuer A."/>
            <person name="Rast P."/>
            <person name="Oberbeckmann S."/>
            <person name="Bunk B."/>
            <person name="Jeske O."/>
            <person name="Meyerdierks A."/>
            <person name="Storesund J.E."/>
            <person name="Kallscheuer N."/>
            <person name="Luecker S."/>
            <person name="Lage O.M."/>
            <person name="Pohl T."/>
            <person name="Merkel B.J."/>
            <person name="Hornburger P."/>
            <person name="Mueller R.-W."/>
            <person name="Bruemmer F."/>
            <person name="Labrenz M."/>
            <person name="Spormann A.M."/>
            <person name="Op den Camp H."/>
            <person name="Overmann J."/>
            <person name="Amann R."/>
            <person name="Jetten M.S.M."/>
            <person name="Mascher T."/>
            <person name="Medema M.H."/>
            <person name="Devos D.P."/>
            <person name="Kaster A.-K."/>
            <person name="Ovreas L."/>
            <person name="Rohde M."/>
            <person name="Galperin M.Y."/>
            <person name="Jogler C."/>
        </authorList>
    </citation>
    <scope>NUCLEOTIDE SEQUENCE [LARGE SCALE GENOMIC DNA]</scope>
    <source>
        <strain evidence="2 3">Pan241w</strain>
    </source>
</reference>
<evidence type="ECO:0000259" key="1">
    <source>
        <dbReference type="Pfam" id="PF13614"/>
    </source>
</evidence>
<dbReference type="CDD" id="cd02042">
    <property type="entry name" value="ParAB_family"/>
    <property type="match status" value="1"/>
</dbReference>